<accession>A0A1P8KMY7</accession>
<dbReference type="InterPro" id="IPR038729">
    <property type="entry name" value="Rad50/SbcC_AAA"/>
</dbReference>
<evidence type="ECO:0000313" key="3">
    <source>
        <dbReference type="EMBL" id="APW65869.1"/>
    </source>
</evidence>
<keyword evidence="4" id="KW-1185">Reference proteome</keyword>
<dbReference type="Pfam" id="PF13476">
    <property type="entry name" value="AAA_23"/>
    <property type="match status" value="1"/>
</dbReference>
<gene>
    <name evidence="3" type="ORF">LPB137_08370</name>
</gene>
<dbReference type="OrthoDB" id="9795626at2"/>
<dbReference type="SUPFAM" id="SSF52540">
    <property type="entry name" value="P-loop containing nucleoside triphosphate hydrolases"/>
    <property type="match status" value="1"/>
</dbReference>
<feature type="coiled-coil region" evidence="1">
    <location>
        <begin position="544"/>
        <end position="609"/>
    </location>
</feature>
<dbReference type="PANTHER" id="PTHR32114">
    <property type="entry name" value="ABC TRANSPORTER ABCH.3"/>
    <property type="match status" value="1"/>
</dbReference>
<dbReference type="KEGG" id="alp:LPB137_08370"/>
<reference evidence="3 4" key="1">
    <citation type="submission" date="2017-01" db="EMBL/GenBank/DDBJ databases">
        <title>Genome sequencing of Arcobacter sp. LPB0137.</title>
        <authorList>
            <person name="Lee G.-W."/>
            <person name="Yi H."/>
        </authorList>
    </citation>
    <scope>NUCLEOTIDE SEQUENCE [LARGE SCALE GENOMIC DNA]</scope>
    <source>
        <strain evidence="3 4">LPB0137</strain>
    </source>
</reference>
<dbReference type="Gene3D" id="3.40.50.300">
    <property type="entry name" value="P-loop containing nucleotide triphosphate hydrolases"/>
    <property type="match status" value="2"/>
</dbReference>
<evidence type="ECO:0000259" key="2">
    <source>
        <dbReference type="Pfam" id="PF13476"/>
    </source>
</evidence>
<dbReference type="InterPro" id="IPR027417">
    <property type="entry name" value="P-loop_NTPase"/>
</dbReference>
<proteinExistence type="predicted"/>
<evidence type="ECO:0000256" key="1">
    <source>
        <dbReference type="SAM" id="Coils"/>
    </source>
</evidence>
<dbReference type="STRING" id="1850254.LPB137_08370"/>
<evidence type="ECO:0000313" key="4">
    <source>
        <dbReference type="Proteomes" id="UP000186074"/>
    </source>
</evidence>
<protein>
    <submittedName>
        <fullName evidence="3">Chromosome segregation protein SMC</fullName>
    </submittedName>
</protein>
<dbReference type="RefSeq" id="WP_076086980.1">
    <property type="nucleotide sequence ID" value="NZ_CP019070.1"/>
</dbReference>
<dbReference type="AlphaFoldDB" id="A0A1P8KMY7"/>
<dbReference type="Proteomes" id="UP000186074">
    <property type="component" value="Chromosome"/>
</dbReference>
<feature type="coiled-coil region" evidence="1">
    <location>
        <begin position="416"/>
        <end position="465"/>
    </location>
</feature>
<dbReference type="EMBL" id="CP019070">
    <property type="protein sequence ID" value="APW65869.1"/>
    <property type="molecule type" value="Genomic_DNA"/>
</dbReference>
<name>A0A1P8KMY7_9BACT</name>
<sequence>MILTKLTLENFKRYTSYSIEFKEGLVGIIGKNGSGKSTIFEAILFALYGELKNKGYKEVIRNANASTKEAVIVELEFEFDSVEYKVSREFRGKALSANAKFYKNNELITTGAKEVTISIVKLTRMSKDAFLHTLFASQKELTSLSNQKPEDRKKMIRKLLGLEKIDFVEKELIEKSRQLNREIKAFDEVLLSSEDVEVKKSHIVEYKEQTTQLQNQVDIKTKEINQSKLLEVEIQKELAIFLKTKEQKLNHASQCEILKTSINSHIRNQAKLSDDVNTLKLKQNELKGLESIKQEYVKVHDSIKEQEKLKEHHIRKEGLITEQISLREQYTKSKESIVELKEQTKEHKTLIEKEKELEKYIVEYKQKLELKIQEEKSIEKTIAGEDKLIADVNTKIKKIKDLGRESNCPTCTRPLLDEYDNVLESLEDIVKQTKNEKIQKHKEELEALKKQKEEVQKSYESTNHEYFTTSKSVNLIESKKRDLVKEEEHFEKVKAHGLKNKSELEKISTFIYDETAHTNALEKQKELKSKYEYVLGLETMLLRLDKVQDELNSVTTTIDDLSKKYEALELEYKQINYDEVKHKEKEKNFDEVKKQKEEQSNILNNLKVQIATINGQIQTIQQSLDDNTKQLSKVQTKKDDLTDYEKIKVSLGEFKTKLNSKIAPRISTIASEMYAIITKGKYQHIEVSNDFDFFIYDEGKKYPIERFSGGEVDLANLVLRIAISKTLGELSGTSSVGFLAFDEVFGSQDEARRLEILEAFHTIKEQYRQIFLISHEMEIKEMFEFVVEL</sequence>
<keyword evidence="1" id="KW-0175">Coiled coil</keyword>
<feature type="domain" description="Rad50/SbcC-type AAA" evidence="2">
    <location>
        <begin position="5"/>
        <end position="224"/>
    </location>
</feature>
<dbReference type="GO" id="GO:0006302">
    <property type="term" value="P:double-strand break repair"/>
    <property type="evidence" value="ECO:0007669"/>
    <property type="project" value="InterPro"/>
</dbReference>
<dbReference type="GO" id="GO:0016887">
    <property type="term" value="F:ATP hydrolysis activity"/>
    <property type="evidence" value="ECO:0007669"/>
    <property type="project" value="InterPro"/>
</dbReference>
<organism evidence="3 4">
    <name type="scientific">Poseidonibacter parvus</name>
    <dbReference type="NCBI Taxonomy" id="1850254"/>
    <lineage>
        <taxon>Bacteria</taxon>
        <taxon>Pseudomonadati</taxon>
        <taxon>Campylobacterota</taxon>
        <taxon>Epsilonproteobacteria</taxon>
        <taxon>Campylobacterales</taxon>
        <taxon>Arcobacteraceae</taxon>
        <taxon>Poseidonibacter</taxon>
    </lineage>
</organism>
<dbReference type="PANTHER" id="PTHR32114:SF2">
    <property type="entry name" value="ABC TRANSPORTER ABCH.3"/>
    <property type="match status" value="1"/>
</dbReference>